<keyword evidence="1" id="KW-1133">Transmembrane helix</keyword>
<keyword evidence="1" id="KW-0812">Transmembrane</keyword>
<feature type="transmembrane region" description="Helical" evidence="1">
    <location>
        <begin position="20"/>
        <end position="47"/>
    </location>
</feature>
<keyword evidence="3" id="KW-1185">Reference proteome</keyword>
<proteinExistence type="predicted"/>
<protein>
    <submittedName>
        <fullName evidence="2">Uncharacterized protein</fullName>
    </submittedName>
</protein>
<sequence>MPSRFRYLTKEAPDRPVRWPWLPSVFFSIWNCEELTGIILLTSAVLAIAEAPVPNSIDCQSYLISVAGFIGLAALKSFIPETLFWVFLVGLFCFAKFVKKKDNVSSAMPVAAVSTAVGEPWMRKNLPEEYANVEVDSSVRRLPVPLVGAALAIGCSQMGSLPPPDLDDCMNMDMF</sequence>
<evidence type="ECO:0000256" key="1">
    <source>
        <dbReference type="SAM" id="Phobius"/>
    </source>
</evidence>
<keyword evidence="1" id="KW-0472">Membrane</keyword>
<dbReference type="InterPro" id="IPR056894">
    <property type="entry name" value="AtTam38"/>
</dbReference>
<organism evidence="2 3">
    <name type="scientific">Papaver nudicaule</name>
    <name type="common">Iceland poppy</name>
    <dbReference type="NCBI Taxonomy" id="74823"/>
    <lineage>
        <taxon>Eukaryota</taxon>
        <taxon>Viridiplantae</taxon>
        <taxon>Streptophyta</taxon>
        <taxon>Embryophyta</taxon>
        <taxon>Tracheophyta</taxon>
        <taxon>Spermatophyta</taxon>
        <taxon>Magnoliopsida</taxon>
        <taxon>Ranunculales</taxon>
        <taxon>Papaveraceae</taxon>
        <taxon>Papaveroideae</taxon>
        <taxon>Papaver</taxon>
    </lineage>
</organism>
<reference evidence="2" key="1">
    <citation type="submission" date="2022-03" db="EMBL/GenBank/DDBJ databases">
        <title>A functionally conserved STORR gene fusion in Papaver species that diverged 16.8 million years ago.</title>
        <authorList>
            <person name="Catania T."/>
        </authorList>
    </citation>
    <scope>NUCLEOTIDE SEQUENCE</scope>
    <source>
        <strain evidence="2">S-191538</strain>
    </source>
</reference>
<comment type="caution">
    <text evidence="2">The sequence shown here is derived from an EMBL/GenBank/DDBJ whole genome shotgun (WGS) entry which is preliminary data.</text>
</comment>
<name>A0AA41VIK6_PAPNU</name>
<dbReference type="AlphaFoldDB" id="A0AA41VIK6"/>
<evidence type="ECO:0000313" key="3">
    <source>
        <dbReference type="Proteomes" id="UP001177140"/>
    </source>
</evidence>
<dbReference type="EMBL" id="JAJJMA010229634">
    <property type="protein sequence ID" value="MCL7041964.1"/>
    <property type="molecule type" value="Genomic_DNA"/>
</dbReference>
<dbReference type="Proteomes" id="UP001177140">
    <property type="component" value="Unassembled WGS sequence"/>
</dbReference>
<accession>A0AA41VIK6</accession>
<dbReference type="Pfam" id="PF25114">
    <property type="entry name" value="AtTam38"/>
    <property type="match status" value="2"/>
</dbReference>
<gene>
    <name evidence="2" type="ORF">MKW94_027354</name>
</gene>
<evidence type="ECO:0000313" key="2">
    <source>
        <dbReference type="EMBL" id="MCL7041964.1"/>
    </source>
</evidence>